<feature type="domain" description="Histidine kinase" evidence="9">
    <location>
        <begin position="187"/>
        <end position="403"/>
    </location>
</feature>
<evidence type="ECO:0000313" key="11">
    <source>
        <dbReference type="Proteomes" id="UP000196027"/>
    </source>
</evidence>
<reference evidence="10 11" key="1">
    <citation type="submission" date="2017-05" db="EMBL/GenBank/DDBJ databases">
        <title>Genomic insights into alkan degradation activity of Oleiphilus messinensis.</title>
        <authorList>
            <person name="Kozyavkin S.A."/>
            <person name="Slesarev A.I."/>
            <person name="Golyshin P.N."/>
            <person name="Korzhenkov A."/>
            <person name="Golyshina O.N."/>
            <person name="Toshchakov S.V."/>
        </authorList>
    </citation>
    <scope>NUCLEOTIDE SEQUENCE [LARGE SCALE GENOMIC DNA]</scope>
    <source>
        <strain evidence="10 11">ME102</strain>
    </source>
</reference>
<evidence type="ECO:0000259" key="9">
    <source>
        <dbReference type="PROSITE" id="PS50109"/>
    </source>
</evidence>
<evidence type="ECO:0000313" key="10">
    <source>
        <dbReference type="EMBL" id="ARU59440.1"/>
    </source>
</evidence>
<dbReference type="GO" id="GO:0005524">
    <property type="term" value="F:ATP binding"/>
    <property type="evidence" value="ECO:0007669"/>
    <property type="project" value="UniProtKB-KW"/>
</dbReference>
<proteinExistence type="predicted"/>
<evidence type="ECO:0000256" key="8">
    <source>
        <dbReference type="ARBA" id="ARBA00023012"/>
    </source>
</evidence>
<dbReference type="KEGG" id="ome:OLMES_5460"/>
<dbReference type="Gene3D" id="1.10.287.130">
    <property type="match status" value="1"/>
</dbReference>
<accession>A0A1Y0IGM2</accession>
<dbReference type="InterPro" id="IPR005467">
    <property type="entry name" value="His_kinase_dom"/>
</dbReference>
<evidence type="ECO:0000256" key="3">
    <source>
        <dbReference type="ARBA" id="ARBA00022553"/>
    </source>
</evidence>
<dbReference type="SUPFAM" id="SSF47384">
    <property type="entry name" value="Homodimeric domain of signal transducing histidine kinase"/>
    <property type="match status" value="1"/>
</dbReference>
<keyword evidence="6 10" id="KW-0418">Kinase</keyword>
<comment type="catalytic activity">
    <reaction evidence="1">
        <text>ATP + protein L-histidine = ADP + protein N-phospho-L-histidine.</text>
        <dbReference type="EC" id="2.7.13.3"/>
    </reaction>
</comment>
<dbReference type="PANTHER" id="PTHR43065">
    <property type="entry name" value="SENSOR HISTIDINE KINASE"/>
    <property type="match status" value="1"/>
</dbReference>
<name>A0A1Y0IGM2_9GAMM</name>
<dbReference type="Pfam" id="PF02518">
    <property type="entry name" value="HATPase_c"/>
    <property type="match status" value="1"/>
</dbReference>
<evidence type="ECO:0000256" key="4">
    <source>
        <dbReference type="ARBA" id="ARBA00022679"/>
    </source>
</evidence>
<dbReference type="InterPro" id="IPR036890">
    <property type="entry name" value="HATPase_C_sf"/>
</dbReference>
<evidence type="ECO:0000256" key="1">
    <source>
        <dbReference type="ARBA" id="ARBA00000085"/>
    </source>
</evidence>
<dbReference type="InterPro" id="IPR003594">
    <property type="entry name" value="HATPase_dom"/>
</dbReference>
<organism evidence="10 11">
    <name type="scientific">Oleiphilus messinensis</name>
    <dbReference type="NCBI Taxonomy" id="141451"/>
    <lineage>
        <taxon>Bacteria</taxon>
        <taxon>Pseudomonadati</taxon>
        <taxon>Pseudomonadota</taxon>
        <taxon>Gammaproteobacteria</taxon>
        <taxon>Oceanospirillales</taxon>
        <taxon>Oleiphilaceae</taxon>
        <taxon>Oleiphilus</taxon>
    </lineage>
</organism>
<evidence type="ECO:0000256" key="2">
    <source>
        <dbReference type="ARBA" id="ARBA00012438"/>
    </source>
</evidence>
<dbReference type="SUPFAM" id="SSF55874">
    <property type="entry name" value="ATPase domain of HSP90 chaperone/DNA topoisomerase II/histidine kinase"/>
    <property type="match status" value="1"/>
</dbReference>
<dbReference type="GO" id="GO:0000155">
    <property type="term" value="F:phosphorelay sensor kinase activity"/>
    <property type="evidence" value="ECO:0007669"/>
    <property type="project" value="InterPro"/>
</dbReference>
<keyword evidence="5" id="KW-0547">Nucleotide-binding</keyword>
<dbReference type="Gene3D" id="3.30.565.10">
    <property type="entry name" value="Histidine kinase-like ATPase, C-terminal domain"/>
    <property type="match status" value="1"/>
</dbReference>
<gene>
    <name evidence="10" type="ORF">OLMES_5460</name>
</gene>
<dbReference type="InterPro" id="IPR036097">
    <property type="entry name" value="HisK_dim/P_sf"/>
</dbReference>
<keyword evidence="7" id="KW-0067">ATP-binding</keyword>
<dbReference type="CDD" id="cd00082">
    <property type="entry name" value="HisKA"/>
    <property type="match status" value="1"/>
</dbReference>
<dbReference type="SMART" id="SM00388">
    <property type="entry name" value="HisKA"/>
    <property type="match status" value="1"/>
</dbReference>
<dbReference type="SMART" id="SM00387">
    <property type="entry name" value="HATPase_c"/>
    <property type="match status" value="1"/>
</dbReference>
<dbReference type="RefSeq" id="WP_198343149.1">
    <property type="nucleotide sequence ID" value="NZ_CP021425.1"/>
</dbReference>
<sequence length="410" mass="44978">MSLQRRCGAKPLLAIPANQHNSPVLRSGQAAPEIVTTQPLLEALTLPAAIFTTAGQSIEVNSRFKTAFPFLGPKVKLSDFINAAEFFSIPEASSPEMMASLNLPSADQNPISDDEPTLAEKQELYFPQSGQSYLVKTSSFCMQDSSFLLVIAINIDTQLAAIQHHKNLHEQLFLTSKFMSVGEMSTVLAHELNQPLGAITNYLNACRTLLDNNPDAGSVALDLLDQALSQAQHAASIVSRVREFVMSKQPQRVPASLVKLVRDVIELLKLETQAHHVRIIFEPDTVLDQVEVDRVMIEQVLANLIKNAVDSMHAVPPVDRIILIDISTPGADEIRLAVKDCGCGISEAEENQLFSPFYTTKSDGLGAGLAICKSIVEYHEGRLYFKRNTYSGVTFFMELPLSSDNCHKSS</sequence>
<dbReference type="PRINTS" id="PR00344">
    <property type="entry name" value="BCTRLSENSOR"/>
</dbReference>
<dbReference type="InterPro" id="IPR004358">
    <property type="entry name" value="Sig_transdc_His_kin-like_C"/>
</dbReference>
<dbReference type="PROSITE" id="PS50109">
    <property type="entry name" value="HIS_KIN"/>
    <property type="match status" value="1"/>
</dbReference>
<keyword evidence="11" id="KW-1185">Reference proteome</keyword>
<dbReference type="PANTHER" id="PTHR43065:SF10">
    <property type="entry name" value="PEROXIDE STRESS-ACTIVATED HISTIDINE KINASE MAK3"/>
    <property type="match status" value="1"/>
</dbReference>
<dbReference type="EC" id="2.7.13.3" evidence="2"/>
<protein>
    <recommendedName>
        <fullName evidence="2">histidine kinase</fullName>
        <ecNumber evidence="2">2.7.13.3</ecNumber>
    </recommendedName>
</protein>
<keyword evidence="8" id="KW-0902">Two-component regulatory system</keyword>
<dbReference type="EMBL" id="CP021425">
    <property type="protein sequence ID" value="ARU59440.1"/>
    <property type="molecule type" value="Genomic_DNA"/>
</dbReference>
<dbReference type="Pfam" id="PF00512">
    <property type="entry name" value="HisKA"/>
    <property type="match status" value="1"/>
</dbReference>
<evidence type="ECO:0000256" key="7">
    <source>
        <dbReference type="ARBA" id="ARBA00022840"/>
    </source>
</evidence>
<keyword evidence="3" id="KW-0597">Phosphoprotein</keyword>
<dbReference type="AlphaFoldDB" id="A0A1Y0IGM2"/>
<evidence type="ECO:0000256" key="6">
    <source>
        <dbReference type="ARBA" id="ARBA00022777"/>
    </source>
</evidence>
<dbReference type="InterPro" id="IPR003661">
    <property type="entry name" value="HisK_dim/P_dom"/>
</dbReference>
<evidence type="ECO:0000256" key="5">
    <source>
        <dbReference type="ARBA" id="ARBA00022741"/>
    </source>
</evidence>
<dbReference type="Proteomes" id="UP000196027">
    <property type="component" value="Chromosome"/>
</dbReference>
<keyword evidence="4" id="KW-0808">Transferase</keyword>